<feature type="transmembrane region" description="Helical" evidence="7">
    <location>
        <begin position="174"/>
        <end position="191"/>
    </location>
</feature>
<dbReference type="InterPro" id="IPR011527">
    <property type="entry name" value="ABC1_TM_dom"/>
</dbReference>
<keyword evidence="4" id="KW-0067">ATP-binding</keyword>
<keyword evidence="5 7" id="KW-1133">Transmembrane helix</keyword>
<feature type="transmembrane region" description="Helical" evidence="7">
    <location>
        <begin position="284"/>
        <end position="305"/>
    </location>
</feature>
<feature type="transmembrane region" description="Helical" evidence="7">
    <location>
        <begin position="260"/>
        <end position="278"/>
    </location>
</feature>
<dbReference type="Proteomes" id="UP001500742">
    <property type="component" value="Unassembled WGS sequence"/>
</dbReference>
<dbReference type="Pfam" id="PF00005">
    <property type="entry name" value="ABC_tran"/>
    <property type="match status" value="1"/>
</dbReference>
<accession>A0ABP7R7Z7</accession>
<dbReference type="SMART" id="SM00382">
    <property type="entry name" value="AAA"/>
    <property type="match status" value="1"/>
</dbReference>
<protein>
    <submittedName>
        <fullName evidence="10">ABC-type lipopolysaccharide transporter PglK</fullName>
    </submittedName>
</protein>
<sequence>MKHIIKGILTLLNTREKNRLYRLILSDLLINVLDIAFLGMLLIVIGLYTSGASIKHHILLPAAWLNNNTLLPIGIFLILFCFKNLLGYLITRFQHHFFYDVATRLSNRNIVQYLKGDYADFVNVDSSIHIRQISQQPIEFSHYILNNVQQIISQAILIAFTIGAILLYRPLLFLLLLVLLVPPVILLAYFLRRGSKHIREQIKLTSEKSIQHLQESLSGFVESNIYDKTSFLANRYGSYQQQLNNNIAGQQTLLSLPSRMVEVFAILGFFILVLINKWSAHEPVVDLFTIGVFMAAAYKIIPGIIKILNSGGQIKTYEFTLNDLLKIKETDCQIKSELINIPQPISSIRFHNVRFSYKDQQVLNGVNFEINPGDFVGISAASGKGKTTIINLLLGFLTPDAGYIYINERTLDTEKRKLHWKNIAYIKQQTYLIHDTILKNITLSDDGYNPDKLREAFAFCGLDQLLINYPEGLNTVIRENGKNLSGGQRQRIVMARALYHDFDLLILDEAFGELDQQAEEAILCQLKELAMAQGKMVIFITHNVASLAYCNKIIPLND</sequence>
<dbReference type="SUPFAM" id="SSF52540">
    <property type="entry name" value="P-loop containing nucleoside triphosphate hydrolases"/>
    <property type="match status" value="1"/>
</dbReference>
<evidence type="ECO:0000256" key="3">
    <source>
        <dbReference type="ARBA" id="ARBA00022741"/>
    </source>
</evidence>
<evidence type="ECO:0000256" key="6">
    <source>
        <dbReference type="ARBA" id="ARBA00023136"/>
    </source>
</evidence>
<feature type="transmembrane region" description="Helical" evidence="7">
    <location>
        <begin position="20"/>
        <end position="49"/>
    </location>
</feature>
<dbReference type="InterPro" id="IPR003439">
    <property type="entry name" value="ABC_transporter-like_ATP-bd"/>
</dbReference>
<feature type="domain" description="ABC transmembrane type-1" evidence="9">
    <location>
        <begin position="28"/>
        <end position="316"/>
    </location>
</feature>
<proteinExistence type="predicted"/>
<dbReference type="RefSeq" id="WP_259096723.1">
    <property type="nucleotide sequence ID" value="NZ_BAAAZC010000052.1"/>
</dbReference>
<comment type="subcellular location">
    <subcellularLocation>
        <location evidence="1">Cell membrane</location>
        <topology evidence="1">Multi-pass membrane protein</topology>
    </subcellularLocation>
</comment>
<dbReference type="PROSITE" id="PS50929">
    <property type="entry name" value="ABC_TM1F"/>
    <property type="match status" value="1"/>
</dbReference>
<dbReference type="PROSITE" id="PS50893">
    <property type="entry name" value="ABC_TRANSPORTER_2"/>
    <property type="match status" value="1"/>
</dbReference>
<dbReference type="PANTHER" id="PTHR24221">
    <property type="entry name" value="ATP-BINDING CASSETTE SUB-FAMILY B"/>
    <property type="match status" value="1"/>
</dbReference>
<feature type="transmembrane region" description="Helical" evidence="7">
    <location>
        <begin position="69"/>
        <end position="90"/>
    </location>
</feature>
<evidence type="ECO:0000256" key="5">
    <source>
        <dbReference type="ARBA" id="ARBA00022989"/>
    </source>
</evidence>
<dbReference type="InterPro" id="IPR039421">
    <property type="entry name" value="Type_1_exporter"/>
</dbReference>
<evidence type="ECO:0000256" key="4">
    <source>
        <dbReference type="ARBA" id="ARBA00022840"/>
    </source>
</evidence>
<dbReference type="InterPro" id="IPR027417">
    <property type="entry name" value="P-loop_NTPase"/>
</dbReference>
<evidence type="ECO:0000313" key="10">
    <source>
        <dbReference type="EMBL" id="GAA3993783.1"/>
    </source>
</evidence>
<evidence type="ECO:0000256" key="1">
    <source>
        <dbReference type="ARBA" id="ARBA00004651"/>
    </source>
</evidence>
<reference evidence="11" key="1">
    <citation type="journal article" date="2019" name="Int. J. Syst. Evol. Microbiol.">
        <title>The Global Catalogue of Microorganisms (GCM) 10K type strain sequencing project: providing services to taxonomists for standard genome sequencing and annotation.</title>
        <authorList>
            <consortium name="The Broad Institute Genomics Platform"/>
            <consortium name="The Broad Institute Genome Sequencing Center for Infectious Disease"/>
            <person name="Wu L."/>
            <person name="Ma J."/>
        </authorList>
    </citation>
    <scope>NUCLEOTIDE SEQUENCE [LARGE SCALE GENOMIC DNA]</scope>
    <source>
        <strain evidence="11">JCM 16601</strain>
    </source>
</reference>
<evidence type="ECO:0000259" key="8">
    <source>
        <dbReference type="PROSITE" id="PS50893"/>
    </source>
</evidence>
<feature type="domain" description="ABC transporter" evidence="8">
    <location>
        <begin position="348"/>
        <end position="558"/>
    </location>
</feature>
<dbReference type="PANTHER" id="PTHR24221:SF654">
    <property type="entry name" value="ATP-BINDING CASSETTE SUB-FAMILY B MEMBER 6"/>
    <property type="match status" value="1"/>
</dbReference>
<dbReference type="Gene3D" id="3.40.50.300">
    <property type="entry name" value="P-loop containing nucleotide triphosphate hydrolases"/>
    <property type="match status" value="1"/>
</dbReference>
<comment type="caution">
    <text evidence="10">The sequence shown here is derived from an EMBL/GenBank/DDBJ whole genome shotgun (WGS) entry which is preliminary data.</text>
</comment>
<dbReference type="PROSITE" id="PS00211">
    <property type="entry name" value="ABC_TRANSPORTER_1"/>
    <property type="match status" value="1"/>
</dbReference>
<dbReference type="InterPro" id="IPR003593">
    <property type="entry name" value="AAA+_ATPase"/>
</dbReference>
<keyword evidence="6 7" id="KW-0472">Membrane</keyword>
<organism evidence="10 11">
    <name type="scientific">Mucilaginibacter dorajii</name>
    <dbReference type="NCBI Taxonomy" id="692994"/>
    <lineage>
        <taxon>Bacteria</taxon>
        <taxon>Pseudomonadati</taxon>
        <taxon>Bacteroidota</taxon>
        <taxon>Sphingobacteriia</taxon>
        <taxon>Sphingobacteriales</taxon>
        <taxon>Sphingobacteriaceae</taxon>
        <taxon>Mucilaginibacter</taxon>
    </lineage>
</organism>
<keyword evidence="2 7" id="KW-0812">Transmembrane</keyword>
<evidence type="ECO:0000256" key="7">
    <source>
        <dbReference type="SAM" id="Phobius"/>
    </source>
</evidence>
<dbReference type="Gene3D" id="1.20.1560.10">
    <property type="entry name" value="ABC transporter type 1, transmembrane domain"/>
    <property type="match status" value="1"/>
</dbReference>
<dbReference type="InterPro" id="IPR017871">
    <property type="entry name" value="ABC_transporter-like_CS"/>
</dbReference>
<keyword evidence="11" id="KW-1185">Reference proteome</keyword>
<dbReference type="InterPro" id="IPR036640">
    <property type="entry name" value="ABC1_TM_sf"/>
</dbReference>
<evidence type="ECO:0000256" key="2">
    <source>
        <dbReference type="ARBA" id="ARBA00022692"/>
    </source>
</evidence>
<evidence type="ECO:0000313" key="11">
    <source>
        <dbReference type="Proteomes" id="UP001500742"/>
    </source>
</evidence>
<name>A0ABP7R7Z7_9SPHI</name>
<gene>
    <name evidence="10" type="primary">pglK</name>
    <name evidence="10" type="ORF">GCM10022210_54840</name>
</gene>
<dbReference type="SUPFAM" id="SSF90123">
    <property type="entry name" value="ABC transporter transmembrane region"/>
    <property type="match status" value="1"/>
</dbReference>
<feature type="transmembrane region" description="Helical" evidence="7">
    <location>
        <begin position="151"/>
        <end position="168"/>
    </location>
</feature>
<keyword evidence="3" id="KW-0547">Nucleotide-binding</keyword>
<dbReference type="EMBL" id="BAAAZC010000052">
    <property type="protein sequence ID" value="GAA3993783.1"/>
    <property type="molecule type" value="Genomic_DNA"/>
</dbReference>
<evidence type="ECO:0000259" key="9">
    <source>
        <dbReference type="PROSITE" id="PS50929"/>
    </source>
</evidence>